<gene>
    <name evidence="1" type="ORF">EMPG_15871</name>
</gene>
<accession>A0A0H1BB51</accession>
<dbReference type="EMBL" id="LDEV01002549">
    <property type="protein sequence ID" value="KLJ08694.1"/>
    <property type="molecule type" value="Genomic_DNA"/>
</dbReference>
<dbReference type="AlphaFoldDB" id="A0A0H1BB51"/>
<name>A0A0H1BB51_9EURO</name>
<protein>
    <submittedName>
        <fullName evidence="1">Uncharacterized protein</fullName>
    </submittedName>
</protein>
<sequence length="66" mass="7538">MRTGLRLQRQRIIMQSSSRSRSREVHCIILRCGTPRVWLRGGTGMMGRMINTIIIQLPLTAMLNGN</sequence>
<proteinExistence type="predicted"/>
<evidence type="ECO:0000313" key="2">
    <source>
        <dbReference type="Proteomes" id="UP000053573"/>
    </source>
</evidence>
<dbReference type="Proteomes" id="UP000053573">
    <property type="component" value="Unassembled WGS sequence"/>
</dbReference>
<organism evidence="1 2">
    <name type="scientific">Blastomyces silverae</name>
    <dbReference type="NCBI Taxonomy" id="2060906"/>
    <lineage>
        <taxon>Eukaryota</taxon>
        <taxon>Fungi</taxon>
        <taxon>Dikarya</taxon>
        <taxon>Ascomycota</taxon>
        <taxon>Pezizomycotina</taxon>
        <taxon>Eurotiomycetes</taxon>
        <taxon>Eurotiomycetidae</taxon>
        <taxon>Onygenales</taxon>
        <taxon>Ajellomycetaceae</taxon>
        <taxon>Blastomyces</taxon>
    </lineage>
</organism>
<comment type="caution">
    <text evidence="1">The sequence shown here is derived from an EMBL/GenBank/DDBJ whole genome shotgun (WGS) entry which is preliminary data.</text>
</comment>
<reference evidence="2" key="1">
    <citation type="journal article" date="2015" name="PLoS Genet.">
        <title>The dynamic genome and transcriptome of the human fungal pathogen Blastomyces and close relative Emmonsia.</title>
        <authorList>
            <person name="Munoz J.F."/>
            <person name="Gauthier G.M."/>
            <person name="Desjardins C.A."/>
            <person name="Gallo J.E."/>
            <person name="Holder J."/>
            <person name="Sullivan T.D."/>
            <person name="Marty A.J."/>
            <person name="Carmen J.C."/>
            <person name="Chen Z."/>
            <person name="Ding L."/>
            <person name="Gujja S."/>
            <person name="Magrini V."/>
            <person name="Misas E."/>
            <person name="Mitreva M."/>
            <person name="Priest M."/>
            <person name="Saif S."/>
            <person name="Whiston E.A."/>
            <person name="Young S."/>
            <person name="Zeng Q."/>
            <person name="Goldman W.E."/>
            <person name="Mardis E.R."/>
            <person name="Taylor J.W."/>
            <person name="McEwen J.G."/>
            <person name="Clay O.K."/>
            <person name="Klein B.S."/>
            <person name="Cuomo C.A."/>
        </authorList>
    </citation>
    <scope>NUCLEOTIDE SEQUENCE [LARGE SCALE GENOMIC DNA]</scope>
    <source>
        <strain evidence="2">UAMH 139</strain>
    </source>
</reference>
<keyword evidence="2" id="KW-1185">Reference proteome</keyword>
<evidence type="ECO:0000313" key="1">
    <source>
        <dbReference type="EMBL" id="KLJ08694.1"/>
    </source>
</evidence>